<comment type="caution">
    <text evidence="11">The sequence shown here is derived from an EMBL/GenBank/DDBJ whole genome shotgun (WGS) entry which is preliminary data.</text>
</comment>
<evidence type="ECO:0000256" key="1">
    <source>
        <dbReference type="ARBA" id="ARBA00004374"/>
    </source>
</evidence>
<protein>
    <recommendedName>
        <fullName evidence="13">Mitochondrial carrier homolog 2</fullName>
    </recommendedName>
</protein>
<evidence type="ECO:0000256" key="5">
    <source>
        <dbReference type="ARBA" id="ARBA00022787"/>
    </source>
</evidence>
<evidence type="ECO:0000256" key="3">
    <source>
        <dbReference type="ARBA" id="ARBA00022692"/>
    </source>
</evidence>
<keyword evidence="8 9" id="KW-0472">Membrane</keyword>
<keyword evidence="7" id="KW-0496">Mitochondrion</keyword>
<evidence type="ECO:0000313" key="12">
    <source>
        <dbReference type="Proteomes" id="UP000308267"/>
    </source>
</evidence>
<dbReference type="Gene3D" id="1.50.40.10">
    <property type="entry name" value="Mitochondrial carrier domain"/>
    <property type="match status" value="1"/>
</dbReference>
<dbReference type="OrthoDB" id="10253709at2759"/>
<evidence type="ECO:0000256" key="9">
    <source>
        <dbReference type="PROSITE-ProRule" id="PRU00282"/>
    </source>
</evidence>
<dbReference type="PROSITE" id="PS50920">
    <property type="entry name" value="SOLCAR"/>
    <property type="match status" value="1"/>
</dbReference>
<reference evidence="11 12" key="1">
    <citation type="journal article" date="2019" name="BMC Genomics">
        <title>New insights from Opisthorchis felineus genome: update on genomics of the epidemiologically important liver flukes.</title>
        <authorList>
            <person name="Ershov N.I."/>
            <person name="Mordvinov V.A."/>
            <person name="Prokhortchouk E.B."/>
            <person name="Pakharukova M.Y."/>
            <person name="Gunbin K.V."/>
            <person name="Ustyantsev K."/>
            <person name="Genaev M.A."/>
            <person name="Blinov A.G."/>
            <person name="Mazur A."/>
            <person name="Boulygina E."/>
            <person name="Tsygankova S."/>
            <person name="Khrameeva E."/>
            <person name="Chekanov N."/>
            <person name="Fan G."/>
            <person name="Xiao A."/>
            <person name="Zhang H."/>
            <person name="Xu X."/>
            <person name="Yang H."/>
            <person name="Solovyev V."/>
            <person name="Lee S.M."/>
            <person name="Liu X."/>
            <person name="Afonnikov D.A."/>
            <person name="Skryabin K.G."/>
        </authorList>
    </citation>
    <scope>NUCLEOTIDE SEQUENCE [LARGE SCALE GENOMIC DNA]</scope>
    <source>
        <strain evidence="11">AK-0245</strain>
        <tissue evidence="11">Whole organism</tissue>
    </source>
</reference>
<dbReference type="Pfam" id="PF00153">
    <property type="entry name" value="Mito_carr"/>
    <property type="match status" value="1"/>
</dbReference>
<name>A0A4S2MFB5_OPIFE</name>
<evidence type="ECO:0000256" key="6">
    <source>
        <dbReference type="ARBA" id="ARBA00022989"/>
    </source>
</evidence>
<evidence type="ECO:0000313" key="11">
    <source>
        <dbReference type="EMBL" id="TGZ75285.1"/>
    </source>
</evidence>
<evidence type="ECO:0000256" key="8">
    <source>
        <dbReference type="ARBA" id="ARBA00023136"/>
    </source>
</evidence>
<evidence type="ECO:0000256" key="4">
    <source>
        <dbReference type="ARBA" id="ARBA00022737"/>
    </source>
</evidence>
<dbReference type="PANTHER" id="PTHR10780:SF18">
    <property type="entry name" value="LD43650P"/>
    <property type="match status" value="1"/>
</dbReference>
<dbReference type="GO" id="GO:0005741">
    <property type="term" value="C:mitochondrial outer membrane"/>
    <property type="evidence" value="ECO:0007669"/>
    <property type="project" value="UniProtKB-SubCell"/>
</dbReference>
<keyword evidence="6" id="KW-1133">Transmembrane helix</keyword>
<evidence type="ECO:0000256" key="10">
    <source>
        <dbReference type="RuleBase" id="RU000488"/>
    </source>
</evidence>
<dbReference type="InterPro" id="IPR023395">
    <property type="entry name" value="MCP_dom_sf"/>
</dbReference>
<evidence type="ECO:0008006" key="13">
    <source>
        <dbReference type="Google" id="ProtNLM"/>
    </source>
</evidence>
<keyword evidence="5" id="KW-1000">Mitochondrion outer membrane</keyword>
<comment type="subcellular location">
    <subcellularLocation>
        <location evidence="1">Mitochondrion outer membrane</location>
        <topology evidence="1">Multi-pass membrane protein</topology>
    </subcellularLocation>
</comment>
<keyword evidence="12" id="KW-1185">Reference proteome</keyword>
<dbReference type="PANTHER" id="PTHR10780">
    <property type="entry name" value="MITOCHONDRIAL CARRIER HOMOLOG"/>
    <property type="match status" value="1"/>
</dbReference>
<accession>A0A4S2MFB5</accession>
<dbReference type="InterPro" id="IPR018108">
    <property type="entry name" value="MCP_transmembrane"/>
</dbReference>
<evidence type="ECO:0000256" key="2">
    <source>
        <dbReference type="ARBA" id="ARBA00006375"/>
    </source>
</evidence>
<sequence>MLKFHRPNQEAARCLVGKVTRINILDHLHGSRAQNPRTFHVYNPFISANVLGHIREFPTGKAPCGLSYFCCHMDTSLQFTYDYAIPTCTSMLLHPLVYARTMMMLGYEPDPPKLRPVLYTLIDKNYRRYVFPNVFVYLRRLREEVGIIGLFTTGLPASVLGSYLKSYTTEKLIERLTESVFKKSFYVTNRGLKIFVQETSKLAAARLAGVAVSYPFQVIMIRQMAEFSGCTESYGNFLLAIPRMIRDEGILSLFNGLIPRLLGELVTVWMISCFVYVLNEYVFTERVDPTLKQYTPMVAAMMVSNATHPLTVTSTVMAVSGSRLDLGLPFKNWWDCYQFLSVEGCLGRGSSLFFRYAPPSYIK</sequence>
<feature type="repeat" description="Solcar" evidence="9">
    <location>
        <begin position="196"/>
        <end position="281"/>
    </location>
</feature>
<dbReference type="SUPFAM" id="SSF103506">
    <property type="entry name" value="Mitochondrial carrier"/>
    <property type="match status" value="1"/>
</dbReference>
<comment type="similarity">
    <text evidence="2 10">Belongs to the mitochondrial carrier (TC 2.A.29) family.</text>
</comment>
<keyword evidence="10" id="KW-0813">Transport</keyword>
<keyword evidence="3 9" id="KW-0812">Transmembrane</keyword>
<organism evidence="11 12">
    <name type="scientific">Opisthorchis felineus</name>
    <dbReference type="NCBI Taxonomy" id="147828"/>
    <lineage>
        <taxon>Eukaryota</taxon>
        <taxon>Metazoa</taxon>
        <taxon>Spiralia</taxon>
        <taxon>Lophotrochozoa</taxon>
        <taxon>Platyhelminthes</taxon>
        <taxon>Trematoda</taxon>
        <taxon>Digenea</taxon>
        <taxon>Opisthorchiida</taxon>
        <taxon>Opisthorchiata</taxon>
        <taxon>Opisthorchiidae</taxon>
        <taxon>Opisthorchis</taxon>
    </lineage>
</organism>
<dbReference type="Proteomes" id="UP000308267">
    <property type="component" value="Unassembled WGS sequence"/>
</dbReference>
<dbReference type="AlphaFoldDB" id="A0A4S2MFB5"/>
<dbReference type="EMBL" id="SJOL01000831">
    <property type="protein sequence ID" value="TGZ75285.1"/>
    <property type="molecule type" value="Genomic_DNA"/>
</dbReference>
<proteinExistence type="inferred from homology"/>
<gene>
    <name evidence="11" type="ORF">CRM22_000471</name>
</gene>
<evidence type="ECO:0000256" key="7">
    <source>
        <dbReference type="ARBA" id="ARBA00023128"/>
    </source>
</evidence>
<keyword evidence="4" id="KW-0677">Repeat</keyword>